<gene>
    <name evidence="1" type="ORF">PMH09_14905</name>
</gene>
<reference evidence="1 2" key="1">
    <citation type="submission" date="2023-01" db="EMBL/GenBank/DDBJ databases">
        <title>Novel diversity within Roseofilum (Cyanobacteria; Desertifilaceae) from marine benthic mats with descriptions of four novel species.</title>
        <authorList>
            <person name="Wang Y."/>
            <person name="Berthold D.E."/>
            <person name="Hu J."/>
            <person name="Lefler F.W."/>
            <person name="Laughinghouse H.D. IV."/>
        </authorList>
    </citation>
    <scope>NUCLEOTIDE SEQUENCE [LARGE SCALE GENOMIC DNA]</scope>
    <source>
        <strain evidence="1 2">BLCC-M143</strain>
    </source>
</reference>
<evidence type="ECO:0000313" key="1">
    <source>
        <dbReference type="EMBL" id="MDJ1184474.1"/>
    </source>
</evidence>
<dbReference type="RefSeq" id="WP_283759129.1">
    <property type="nucleotide sequence ID" value="NZ_JAQOSQ010000015.1"/>
</dbReference>
<comment type="caution">
    <text evidence="1">The sequence shown here is derived from an EMBL/GenBank/DDBJ whole genome shotgun (WGS) entry which is preliminary data.</text>
</comment>
<dbReference type="EMBL" id="JAQOSQ010000015">
    <property type="protein sequence ID" value="MDJ1184474.1"/>
    <property type="molecule type" value="Genomic_DNA"/>
</dbReference>
<keyword evidence="2" id="KW-1185">Reference proteome</keyword>
<evidence type="ECO:0000313" key="2">
    <source>
        <dbReference type="Proteomes" id="UP001232992"/>
    </source>
</evidence>
<organism evidence="1 2">
    <name type="scientific">Roseofilum casamattae BLCC-M143</name>
    <dbReference type="NCBI Taxonomy" id="3022442"/>
    <lineage>
        <taxon>Bacteria</taxon>
        <taxon>Bacillati</taxon>
        <taxon>Cyanobacteriota</taxon>
        <taxon>Cyanophyceae</taxon>
        <taxon>Desertifilales</taxon>
        <taxon>Desertifilaceae</taxon>
        <taxon>Roseofilum</taxon>
        <taxon>Roseofilum casamattae</taxon>
    </lineage>
</organism>
<name>A0ABT7C153_9CYAN</name>
<dbReference type="Proteomes" id="UP001232992">
    <property type="component" value="Unassembled WGS sequence"/>
</dbReference>
<sequence>MTASSNGTESSPSSQTPSTQPWVKICLYLQETPESQPFPTYIQLSRAPMMGEFIAIGGILYRVFLVCHQADFKDIHASVGAVKTPWESCEQIVKVEPI</sequence>
<accession>A0ABT7C153</accession>
<proteinExistence type="predicted"/>
<protein>
    <submittedName>
        <fullName evidence="1">Uncharacterized protein</fullName>
    </submittedName>
</protein>